<reference evidence="4" key="1">
    <citation type="journal article" date="2015" name="Nature">
        <title>Complex archaea that bridge the gap between prokaryotes and eukaryotes.</title>
        <authorList>
            <person name="Spang A."/>
            <person name="Saw J.H."/>
            <person name="Jorgensen S.L."/>
            <person name="Zaremba-Niedzwiedzka K."/>
            <person name="Martijn J."/>
            <person name="Lind A.E."/>
            <person name="van Eijk R."/>
            <person name="Schleper C."/>
            <person name="Guy L."/>
            <person name="Ettema T.J."/>
        </authorList>
    </citation>
    <scope>NUCLEOTIDE SEQUENCE</scope>
</reference>
<feature type="domain" description="Tyr recombinase" evidence="3">
    <location>
        <begin position="122"/>
        <end position="285"/>
    </location>
</feature>
<evidence type="ECO:0000313" key="4">
    <source>
        <dbReference type="EMBL" id="KKK96226.1"/>
    </source>
</evidence>
<dbReference type="Pfam" id="PF00589">
    <property type="entry name" value="Phage_integrase"/>
    <property type="match status" value="1"/>
</dbReference>
<comment type="caution">
    <text evidence="4">The sequence shown here is derived from an EMBL/GenBank/DDBJ whole genome shotgun (WGS) entry which is preliminary data.</text>
</comment>
<dbReference type="AlphaFoldDB" id="A0A0F9CHQ2"/>
<proteinExistence type="predicted"/>
<dbReference type="GO" id="GO:0003677">
    <property type="term" value="F:DNA binding"/>
    <property type="evidence" value="ECO:0007669"/>
    <property type="project" value="UniProtKB-KW"/>
</dbReference>
<dbReference type="PROSITE" id="PS51898">
    <property type="entry name" value="TYR_RECOMBINASE"/>
    <property type="match status" value="1"/>
</dbReference>
<dbReference type="InterPro" id="IPR050090">
    <property type="entry name" value="Tyrosine_recombinase_XerCD"/>
</dbReference>
<protein>
    <recommendedName>
        <fullName evidence="3">Tyr recombinase domain-containing protein</fullName>
    </recommendedName>
</protein>
<dbReference type="SUPFAM" id="SSF56349">
    <property type="entry name" value="DNA breaking-rejoining enzymes"/>
    <property type="match status" value="1"/>
</dbReference>
<dbReference type="EMBL" id="LAZR01046572">
    <property type="protein sequence ID" value="KKK96226.1"/>
    <property type="molecule type" value="Genomic_DNA"/>
</dbReference>
<gene>
    <name evidence="4" type="ORF">LCGC14_2664890</name>
</gene>
<organism evidence="4">
    <name type="scientific">marine sediment metagenome</name>
    <dbReference type="NCBI Taxonomy" id="412755"/>
    <lineage>
        <taxon>unclassified sequences</taxon>
        <taxon>metagenomes</taxon>
        <taxon>ecological metagenomes</taxon>
    </lineage>
</organism>
<dbReference type="InterPro" id="IPR002104">
    <property type="entry name" value="Integrase_catalytic"/>
</dbReference>
<evidence type="ECO:0000256" key="2">
    <source>
        <dbReference type="ARBA" id="ARBA00023172"/>
    </source>
</evidence>
<dbReference type="CDD" id="cd00397">
    <property type="entry name" value="DNA_BRE_C"/>
    <property type="match status" value="1"/>
</dbReference>
<dbReference type="InterPro" id="IPR013762">
    <property type="entry name" value="Integrase-like_cat_sf"/>
</dbReference>
<keyword evidence="2" id="KW-0233">DNA recombination</keyword>
<dbReference type="GO" id="GO:0006310">
    <property type="term" value="P:DNA recombination"/>
    <property type="evidence" value="ECO:0007669"/>
    <property type="project" value="UniProtKB-KW"/>
</dbReference>
<dbReference type="Gene3D" id="1.10.443.10">
    <property type="entry name" value="Intergrase catalytic core"/>
    <property type="match status" value="1"/>
</dbReference>
<dbReference type="InterPro" id="IPR011010">
    <property type="entry name" value="DNA_brk_join_enz"/>
</dbReference>
<name>A0A0F9CHQ2_9ZZZZ</name>
<evidence type="ECO:0000259" key="3">
    <source>
        <dbReference type="PROSITE" id="PS51898"/>
    </source>
</evidence>
<accession>A0A0F9CHQ2</accession>
<evidence type="ECO:0000256" key="1">
    <source>
        <dbReference type="ARBA" id="ARBA00023125"/>
    </source>
</evidence>
<sequence>MKSQKIEKKVEGFLKTFLKPYNPSNKRILQKKKFILLSKLIADLFKSKNSKICFNNISNLIILILNIYNEKFPVDIYSYQKENSRKTVSSKTLNCYKDSIAVFLRFLKKDIPVPKRAKTFQKLPKYFTLNFLEKSIIPMVDLVSRNPVRDKVLLYFVYFTGLRKSELTKLKRENFNLEERIVKVIIQKTKEERIVFYTKRVKDLLEAYFSLEAEDTNAFNLCSSTLETLLKNLNPYFKEIHLHTHLLRHSFSAHFLMQGGDISDLKEFLGHKSIQSTMRYAGLKT</sequence>
<dbReference type="PANTHER" id="PTHR30349:SF41">
    <property type="entry name" value="INTEGRASE_RECOMBINASE PROTEIN MJ0367-RELATED"/>
    <property type="match status" value="1"/>
</dbReference>
<feature type="non-terminal residue" evidence="4">
    <location>
        <position position="285"/>
    </location>
</feature>
<keyword evidence="1" id="KW-0238">DNA-binding</keyword>
<dbReference type="GO" id="GO:0015074">
    <property type="term" value="P:DNA integration"/>
    <property type="evidence" value="ECO:0007669"/>
    <property type="project" value="InterPro"/>
</dbReference>
<dbReference type="PANTHER" id="PTHR30349">
    <property type="entry name" value="PHAGE INTEGRASE-RELATED"/>
    <property type="match status" value="1"/>
</dbReference>